<sequence length="75" mass="8715">MNAFTGQTFQMNQIINLKEIMRITGLSRATIYNIANEKHKQYDPTFPKQINLTVGRVGWSAWEISQWIESKLASR</sequence>
<dbReference type="InterPro" id="IPR010260">
    <property type="entry name" value="AlpA"/>
</dbReference>
<evidence type="ECO:0000313" key="2">
    <source>
        <dbReference type="Proteomes" id="UP000243468"/>
    </source>
</evidence>
<evidence type="ECO:0000313" key="1">
    <source>
        <dbReference type="EMBL" id="SDC33026.1"/>
    </source>
</evidence>
<accession>A0A1G6KRQ9</accession>
<dbReference type="InterPro" id="IPR052931">
    <property type="entry name" value="Prophage_regulatory_activator"/>
</dbReference>
<dbReference type="STRING" id="1226327.SAMN05421732_10593"/>
<proteinExistence type="predicted"/>
<dbReference type="Pfam" id="PF05930">
    <property type="entry name" value="Phage_AlpA"/>
    <property type="match status" value="1"/>
</dbReference>
<dbReference type="PANTHER" id="PTHR36154:SF1">
    <property type="entry name" value="DNA-BINDING TRANSCRIPTIONAL ACTIVATOR ALPA"/>
    <property type="match status" value="1"/>
</dbReference>
<dbReference type="Gene3D" id="1.10.238.160">
    <property type="match status" value="1"/>
</dbReference>
<protein>
    <submittedName>
        <fullName evidence="1">Transcriptional regulator, AlpA family</fullName>
    </submittedName>
</protein>
<dbReference type="AlphaFoldDB" id="A0A1G6KRQ9"/>
<reference evidence="2" key="1">
    <citation type="submission" date="2016-09" db="EMBL/GenBank/DDBJ databases">
        <authorList>
            <person name="Varghese N."/>
            <person name="Submissions S."/>
        </authorList>
    </citation>
    <scope>NUCLEOTIDE SEQUENCE [LARGE SCALE GENOMIC DNA]</scope>
    <source>
        <strain evidence="2">ANC 4667</strain>
    </source>
</reference>
<keyword evidence="2" id="KW-1185">Reference proteome</keyword>
<dbReference type="RefSeq" id="WP_092819787.1">
    <property type="nucleotide sequence ID" value="NZ_BAABKJ010000015.1"/>
</dbReference>
<organism evidence="1 2">
    <name type="scientific">Acinetobacter kookii</name>
    <dbReference type="NCBI Taxonomy" id="1226327"/>
    <lineage>
        <taxon>Bacteria</taxon>
        <taxon>Pseudomonadati</taxon>
        <taxon>Pseudomonadota</taxon>
        <taxon>Gammaproteobacteria</taxon>
        <taxon>Moraxellales</taxon>
        <taxon>Moraxellaceae</taxon>
        <taxon>Acinetobacter</taxon>
    </lineage>
</organism>
<name>A0A1G6KRQ9_9GAMM</name>
<dbReference type="OrthoDB" id="8455288at2"/>
<dbReference type="PANTHER" id="PTHR36154">
    <property type="entry name" value="DNA-BINDING TRANSCRIPTIONAL ACTIVATOR ALPA"/>
    <property type="match status" value="1"/>
</dbReference>
<gene>
    <name evidence="1" type="ORF">SAMN05421732_10593</name>
</gene>
<dbReference type="Proteomes" id="UP000243468">
    <property type="component" value="Unassembled WGS sequence"/>
</dbReference>
<dbReference type="EMBL" id="FMYO01000005">
    <property type="protein sequence ID" value="SDC33026.1"/>
    <property type="molecule type" value="Genomic_DNA"/>
</dbReference>